<comment type="similarity">
    <text evidence="2">Belongs to the acyl-CoA dehydrogenase family.</text>
</comment>
<proteinExistence type="inferred from homology"/>
<dbReference type="InterPro" id="IPR009100">
    <property type="entry name" value="AcylCoA_DH/oxidase_NM_dom_sf"/>
</dbReference>
<keyword evidence="5" id="KW-0560">Oxidoreductase</keyword>
<dbReference type="InterPro" id="IPR037069">
    <property type="entry name" value="AcylCoA_DH/ox_N_sf"/>
</dbReference>
<dbReference type="Pfam" id="PF00441">
    <property type="entry name" value="Acyl-CoA_dh_1"/>
    <property type="match status" value="1"/>
</dbReference>
<evidence type="ECO:0000256" key="2">
    <source>
        <dbReference type="ARBA" id="ARBA00009347"/>
    </source>
</evidence>
<evidence type="ECO:0000256" key="4">
    <source>
        <dbReference type="ARBA" id="ARBA00022827"/>
    </source>
</evidence>
<dbReference type="SUPFAM" id="SSF47203">
    <property type="entry name" value="Acyl-CoA dehydrogenase C-terminal domain-like"/>
    <property type="match status" value="1"/>
</dbReference>
<dbReference type="GO" id="GO:0050660">
    <property type="term" value="F:flavin adenine dinucleotide binding"/>
    <property type="evidence" value="ECO:0007669"/>
    <property type="project" value="InterPro"/>
</dbReference>
<reference evidence="7 8" key="1">
    <citation type="submission" date="2019-08" db="EMBL/GenBank/DDBJ databases">
        <title>Parahaliea maris sp. nov., isolated from the surface seawater.</title>
        <authorList>
            <person name="Liu Y."/>
        </authorList>
    </citation>
    <scope>NUCLEOTIDE SEQUENCE [LARGE SCALE GENOMIC DNA]</scope>
    <source>
        <strain evidence="7 8">HSLHS9</strain>
    </source>
</reference>
<accession>A0A5C8ZMW1</accession>
<protein>
    <submittedName>
        <fullName evidence="7">Acyl-CoA dehydrogenase</fullName>
    </submittedName>
</protein>
<dbReference type="Gene3D" id="1.20.140.10">
    <property type="entry name" value="Butyryl-CoA Dehydrogenase, subunit A, domain 3"/>
    <property type="match status" value="1"/>
</dbReference>
<dbReference type="RefSeq" id="WP_148070082.1">
    <property type="nucleotide sequence ID" value="NZ_VRZA01000009.1"/>
</dbReference>
<evidence type="ECO:0000313" key="8">
    <source>
        <dbReference type="Proteomes" id="UP000321039"/>
    </source>
</evidence>
<comment type="caution">
    <text evidence="7">The sequence shown here is derived from an EMBL/GenBank/DDBJ whole genome shotgun (WGS) entry which is preliminary data.</text>
</comment>
<evidence type="ECO:0000256" key="5">
    <source>
        <dbReference type="ARBA" id="ARBA00023002"/>
    </source>
</evidence>
<keyword evidence="4" id="KW-0274">FAD</keyword>
<dbReference type="PANTHER" id="PTHR43884:SF20">
    <property type="entry name" value="ACYL-COA DEHYDROGENASE FADE28"/>
    <property type="match status" value="1"/>
</dbReference>
<dbReference type="EMBL" id="VRZA01000009">
    <property type="protein sequence ID" value="TXS89833.1"/>
    <property type="molecule type" value="Genomic_DNA"/>
</dbReference>
<dbReference type="Gene3D" id="1.10.540.10">
    <property type="entry name" value="Acyl-CoA dehydrogenase/oxidase, N-terminal domain"/>
    <property type="match status" value="1"/>
</dbReference>
<feature type="domain" description="Acyl-CoA dehydrogenase/oxidase C-terminal" evidence="6">
    <location>
        <begin position="165"/>
        <end position="296"/>
    </location>
</feature>
<organism evidence="7 8">
    <name type="scientific">Parahaliea maris</name>
    <dbReference type="NCBI Taxonomy" id="2716870"/>
    <lineage>
        <taxon>Bacteria</taxon>
        <taxon>Pseudomonadati</taxon>
        <taxon>Pseudomonadota</taxon>
        <taxon>Gammaproteobacteria</taxon>
        <taxon>Cellvibrionales</taxon>
        <taxon>Halieaceae</taxon>
        <taxon>Parahaliea</taxon>
    </lineage>
</organism>
<name>A0A5C8ZMW1_9GAMM</name>
<dbReference type="Proteomes" id="UP000321039">
    <property type="component" value="Unassembled WGS sequence"/>
</dbReference>
<keyword evidence="8" id="KW-1185">Reference proteome</keyword>
<dbReference type="SUPFAM" id="SSF56645">
    <property type="entry name" value="Acyl-CoA dehydrogenase NM domain-like"/>
    <property type="match status" value="1"/>
</dbReference>
<dbReference type="InterPro" id="IPR009075">
    <property type="entry name" value="AcylCo_DH/oxidase_C"/>
</dbReference>
<evidence type="ECO:0000256" key="1">
    <source>
        <dbReference type="ARBA" id="ARBA00001974"/>
    </source>
</evidence>
<sequence>MSDSLFLDSIKPLFADISERFSGESQFDAAGAWSELVATGFLRLMLPEQDEGAGLDVTEGLPVLMAAGYCALPLPYAETALLYAAQPTLAADDQALAVGLSTTAGRAKALRQDLPYLQALLLDTAGGAERAAVSDSDSGNWTLQGIPSPCETTINLQLLGTAAECLQLAGALQRVLELTVDYANTRQQFGRPIGKYQALQQQISVMTGHCHSAVMAAQLAASGMQRSDTGLSLDHHRVAAACGMIKAACQPVVSTAHAVHGAIGVTEEYELHHYTRRLLAGRVAGGSESRWFEQVGQACLDSDASVFDFTLASLS</sequence>
<keyword evidence="3" id="KW-0285">Flavoprotein</keyword>
<dbReference type="PANTHER" id="PTHR43884">
    <property type="entry name" value="ACYL-COA DEHYDROGENASE"/>
    <property type="match status" value="1"/>
</dbReference>
<evidence type="ECO:0000259" key="6">
    <source>
        <dbReference type="Pfam" id="PF00441"/>
    </source>
</evidence>
<comment type="cofactor">
    <cofactor evidence="1">
        <name>FAD</name>
        <dbReference type="ChEBI" id="CHEBI:57692"/>
    </cofactor>
</comment>
<dbReference type="AlphaFoldDB" id="A0A5C8ZMW1"/>
<dbReference type="GO" id="GO:0003995">
    <property type="term" value="F:acyl-CoA dehydrogenase activity"/>
    <property type="evidence" value="ECO:0007669"/>
    <property type="project" value="TreeGrafter"/>
</dbReference>
<gene>
    <name evidence="7" type="ORF">FV139_19055</name>
</gene>
<evidence type="ECO:0000313" key="7">
    <source>
        <dbReference type="EMBL" id="TXS89833.1"/>
    </source>
</evidence>
<evidence type="ECO:0000256" key="3">
    <source>
        <dbReference type="ARBA" id="ARBA00022630"/>
    </source>
</evidence>
<dbReference type="InterPro" id="IPR036250">
    <property type="entry name" value="AcylCo_DH-like_C"/>
</dbReference>